<evidence type="ECO:0000313" key="5">
    <source>
        <dbReference type="Proteomes" id="UP000012073"/>
    </source>
</evidence>
<dbReference type="GeneID" id="17319029"/>
<dbReference type="OrthoDB" id="422936at2759"/>
<keyword evidence="1" id="KW-0479">Metal-binding</keyword>
<feature type="region of interest" description="Disordered" evidence="2">
    <location>
        <begin position="1"/>
        <end position="27"/>
    </location>
</feature>
<sequence length="61" mass="6741">MSAWRVPSQAGRPKKRRKQGVAAPQRKSRCSACGQVGHYATTCEAPDTMYVPLPENRLGVR</sequence>
<dbReference type="InterPro" id="IPR036875">
    <property type="entry name" value="Znf_CCHC_sf"/>
</dbReference>
<dbReference type="AlphaFoldDB" id="R7QUL7"/>
<dbReference type="RefSeq" id="XP_005711314.1">
    <property type="nucleotide sequence ID" value="XM_005711257.1"/>
</dbReference>
<evidence type="ECO:0000313" key="4">
    <source>
        <dbReference type="EMBL" id="CDF41020.1"/>
    </source>
</evidence>
<reference evidence="5" key="1">
    <citation type="journal article" date="2013" name="Proc. Natl. Acad. Sci. U.S.A.">
        <title>Genome structure and metabolic features in the red seaweed Chondrus crispus shed light on evolution of the Archaeplastida.</title>
        <authorList>
            <person name="Collen J."/>
            <person name="Porcel B."/>
            <person name="Carre W."/>
            <person name="Ball S.G."/>
            <person name="Chaparro C."/>
            <person name="Tonon T."/>
            <person name="Barbeyron T."/>
            <person name="Michel G."/>
            <person name="Noel B."/>
            <person name="Valentin K."/>
            <person name="Elias M."/>
            <person name="Artiguenave F."/>
            <person name="Arun A."/>
            <person name="Aury J.M."/>
            <person name="Barbosa-Neto J.F."/>
            <person name="Bothwell J.H."/>
            <person name="Bouget F.Y."/>
            <person name="Brillet L."/>
            <person name="Cabello-Hurtado F."/>
            <person name="Capella-Gutierrez S."/>
            <person name="Charrier B."/>
            <person name="Cladiere L."/>
            <person name="Cock J.M."/>
            <person name="Coelho S.M."/>
            <person name="Colleoni C."/>
            <person name="Czjzek M."/>
            <person name="Da Silva C."/>
            <person name="Delage L."/>
            <person name="Denoeud F."/>
            <person name="Deschamps P."/>
            <person name="Dittami S.M."/>
            <person name="Gabaldon T."/>
            <person name="Gachon C.M."/>
            <person name="Groisillier A."/>
            <person name="Herve C."/>
            <person name="Jabbari K."/>
            <person name="Katinka M."/>
            <person name="Kloareg B."/>
            <person name="Kowalczyk N."/>
            <person name="Labadie K."/>
            <person name="Leblanc C."/>
            <person name="Lopez P.J."/>
            <person name="McLachlan D.H."/>
            <person name="Meslet-Cladiere L."/>
            <person name="Moustafa A."/>
            <person name="Nehr Z."/>
            <person name="Nyvall Collen P."/>
            <person name="Panaud O."/>
            <person name="Partensky F."/>
            <person name="Poulain J."/>
            <person name="Rensing S.A."/>
            <person name="Rousvoal S."/>
            <person name="Samson G."/>
            <person name="Symeonidi A."/>
            <person name="Weissenbach J."/>
            <person name="Zambounis A."/>
            <person name="Wincker P."/>
            <person name="Boyen C."/>
        </authorList>
    </citation>
    <scope>NUCLEOTIDE SEQUENCE [LARGE SCALE GENOMIC DNA]</scope>
    <source>
        <strain evidence="5">cv. Stackhouse</strain>
    </source>
</reference>
<dbReference type="InterPro" id="IPR001878">
    <property type="entry name" value="Znf_CCHC"/>
</dbReference>
<gene>
    <name evidence="4" type="ORF">CHC_T00007636001</name>
</gene>
<keyword evidence="1" id="KW-0863">Zinc-finger</keyword>
<accession>R7QUL7</accession>
<proteinExistence type="predicted"/>
<keyword evidence="1" id="KW-0862">Zinc</keyword>
<evidence type="ECO:0000256" key="1">
    <source>
        <dbReference type="PROSITE-ProRule" id="PRU00047"/>
    </source>
</evidence>
<dbReference type="EMBL" id="HG002301">
    <property type="protein sequence ID" value="CDF41020.1"/>
    <property type="molecule type" value="Genomic_DNA"/>
</dbReference>
<dbReference type="SUPFAM" id="SSF57756">
    <property type="entry name" value="Retrovirus zinc finger-like domains"/>
    <property type="match status" value="1"/>
</dbReference>
<dbReference type="GO" id="GO:0003676">
    <property type="term" value="F:nucleic acid binding"/>
    <property type="evidence" value="ECO:0007669"/>
    <property type="project" value="InterPro"/>
</dbReference>
<dbReference type="Gramene" id="CDF41020">
    <property type="protein sequence ID" value="CDF41020"/>
    <property type="gene ID" value="CHC_T00007636001"/>
</dbReference>
<name>R7QUL7_CHOCR</name>
<dbReference type="GO" id="GO:0008270">
    <property type="term" value="F:zinc ion binding"/>
    <property type="evidence" value="ECO:0007669"/>
    <property type="project" value="UniProtKB-KW"/>
</dbReference>
<protein>
    <recommendedName>
        <fullName evidence="3">CCHC-type domain-containing protein</fullName>
    </recommendedName>
</protein>
<keyword evidence="5" id="KW-1185">Reference proteome</keyword>
<evidence type="ECO:0000259" key="3">
    <source>
        <dbReference type="PROSITE" id="PS50158"/>
    </source>
</evidence>
<feature type="domain" description="CCHC-type" evidence="3">
    <location>
        <begin position="29"/>
        <end position="43"/>
    </location>
</feature>
<organism evidence="4 5">
    <name type="scientific">Chondrus crispus</name>
    <name type="common">Carrageen Irish moss</name>
    <name type="synonym">Polymorpha crispa</name>
    <dbReference type="NCBI Taxonomy" id="2769"/>
    <lineage>
        <taxon>Eukaryota</taxon>
        <taxon>Rhodophyta</taxon>
        <taxon>Florideophyceae</taxon>
        <taxon>Rhodymeniophycidae</taxon>
        <taxon>Gigartinales</taxon>
        <taxon>Gigartinaceae</taxon>
        <taxon>Chondrus</taxon>
    </lineage>
</organism>
<evidence type="ECO:0000256" key="2">
    <source>
        <dbReference type="SAM" id="MobiDB-lite"/>
    </source>
</evidence>
<dbReference type="PROSITE" id="PS50158">
    <property type="entry name" value="ZF_CCHC"/>
    <property type="match status" value="1"/>
</dbReference>
<dbReference type="Gene3D" id="4.10.60.10">
    <property type="entry name" value="Zinc finger, CCHC-type"/>
    <property type="match status" value="1"/>
</dbReference>
<dbReference type="KEGG" id="ccp:CHC_T00007636001"/>
<dbReference type="Proteomes" id="UP000012073">
    <property type="component" value="Unassembled WGS sequence"/>
</dbReference>